<feature type="region of interest" description="Disordered" evidence="1">
    <location>
        <begin position="205"/>
        <end position="224"/>
    </location>
</feature>
<dbReference type="InterPro" id="IPR031325">
    <property type="entry name" value="RHS_repeat"/>
</dbReference>
<keyword evidence="3" id="KW-1185">Reference proteome</keyword>
<evidence type="ECO:0000313" key="3">
    <source>
        <dbReference type="Proteomes" id="UP000294114"/>
    </source>
</evidence>
<dbReference type="InterPro" id="IPR050708">
    <property type="entry name" value="T6SS_VgrG/RHS"/>
</dbReference>
<dbReference type="NCBIfam" id="TIGR03696">
    <property type="entry name" value="Rhs_assc_core"/>
    <property type="match status" value="1"/>
</dbReference>
<organism evidence="2 3">
    <name type="scientific">Micromonospora kangleipakensis</name>
    <dbReference type="NCBI Taxonomy" id="1077942"/>
    <lineage>
        <taxon>Bacteria</taxon>
        <taxon>Bacillati</taxon>
        <taxon>Actinomycetota</taxon>
        <taxon>Actinomycetes</taxon>
        <taxon>Micromonosporales</taxon>
        <taxon>Micromonosporaceae</taxon>
        <taxon>Micromonospora</taxon>
    </lineage>
</organism>
<evidence type="ECO:0000256" key="1">
    <source>
        <dbReference type="SAM" id="MobiDB-lite"/>
    </source>
</evidence>
<comment type="caution">
    <text evidence="2">The sequence shown here is derived from an EMBL/GenBank/DDBJ whole genome shotgun (WGS) entry which is preliminary data.</text>
</comment>
<dbReference type="PANTHER" id="PTHR32305">
    <property type="match status" value="1"/>
</dbReference>
<dbReference type="PANTHER" id="PTHR32305:SF17">
    <property type="entry name" value="TRNA NUCLEASE WAPA"/>
    <property type="match status" value="1"/>
</dbReference>
<dbReference type="InterPro" id="IPR022385">
    <property type="entry name" value="Rhs_assc_core"/>
</dbReference>
<evidence type="ECO:0000313" key="2">
    <source>
        <dbReference type="EMBL" id="RZU76706.1"/>
    </source>
</evidence>
<dbReference type="Gene3D" id="2.180.10.10">
    <property type="entry name" value="RHS repeat-associated core"/>
    <property type="match status" value="2"/>
</dbReference>
<proteinExistence type="predicted"/>
<accession>A0A4V2GDP8</accession>
<reference evidence="2 3" key="1">
    <citation type="submission" date="2019-02" db="EMBL/GenBank/DDBJ databases">
        <title>Sequencing the genomes of 1000 actinobacteria strains.</title>
        <authorList>
            <person name="Klenk H.-P."/>
        </authorList>
    </citation>
    <scope>NUCLEOTIDE SEQUENCE [LARGE SCALE GENOMIC DNA]</scope>
    <source>
        <strain evidence="2 3">DSM 45612</strain>
    </source>
</reference>
<protein>
    <submittedName>
        <fullName evidence="2">RHS repeat-associated protein</fullName>
    </submittedName>
</protein>
<sequence>MGSVDVARPSSGRFLASVSRVSRRISSVVAAVVAVGALGQLPASAVARPNWKAPKGKDVTGVAVAPLKHKTRAAWTAAGREARGPGRVTWPPAAKAEVDLSAIPLTAARSGGGGARAGVLPIWVAPAGESDERRSAAAPVEKVTVEVGDRAAAARAGVAGLVGKVSRADGDRAAGSVRVEVDYTGFAAAYGGDWGSRLRVVSLPDGKPLPGRNDTRSGRVSATMPVSASGVATTFAVTASPSGDNGDYTATSLSAAGTWQVSQQTGAFSWSYPVNKPPAMGGPEPSMALGYSSGAVDGLTAGTNTQGSWIGDGWSLWPGFVERTFKSCADDKDAIRGGDPNNKLVNSGDQCWYRPEGNATISLNGQAMELVKSTGNLWKGEADDGSKIELLKDASFANGDNDNEYWKFTKPDGTQYIFGRNHGVGGASAGSATNSVWTAPVYGNHPDEPGYVAGDYAASRTTQAWRWNLDYVVDPRGNTMTYFYEKEEGAYGREGNPDKRTTYDRGGWLTKIEYGSRRDASAGTYAAARVLFDVGDRCVSNCWSGLDPVKASWLDTPWDQYCKAAPCTDQLAPTFWTAKRLWRIRTQVYSGSAGSYNEVEWSTLRHTYLQSGANEGKPMWLSGITRTGKVTSAGGAEVSYPEIVFDPGEEALANRVDGMADGRSNLFRYRVRTITTESGAQLSVTYSPTECTRSTLPEVHDNAKRCYPAYYGPKGEEPTLDWFHKYRVDRVDVYDNTGGFTHEQTNYDYLDQPAWHYDDSELTEPKRRTWGEFRGYGKVRVRKGLESGVQSATEYLYYRGMDGDKQPSGTRSVDITDSQGTKVADEEPYAGMVREEATLLGAGGSWITGTITTPVKQGPTATFSNLKSYMTGTGAVRNRLKLADGSTRWTKTVTTYNSDNLPTAVDDLGDESTATDDRCTRTWYARNATTWMLDLAKKTETVGVNCATTASLPGDMLSATRTTYDTDTNDWNTYLPVYGHVAKVEEIDSWTGSTPTWVITSRANYDTTGRVKESYDALGRLTKSDYTPTAGGPVTSVKITNPLSQATTTTYAPAWHLPTTVEDPNGLRTDLTYDGLGRLRQVWLPGRAKASYPSTPDREFIYNLRNTASAAITAKTLLPSATTAYRTTITLYDGLLRERQAQTQAPGGGRVLTDSVYDSRGLLEWTSQPYYDTTNTAPNTDLVGSVGTPAVPALTENVYDGAGRLTDAILKVGVDTRFNEKWRTTTTYAGERTSVSPPLGGTATTTITDARGWTVAVRQYKNRADVGSDTAGTYDEYRYGYTDRGEQASVIDPVGNTWRYTYDQRGRKISEEDPDRGASSYTYNAAGELLTAKDARNTLVYSYDGLGRKKTVREETDTGKLRAEWTYDTLQYGIGKLTKSVRYEPAGSSNAYVNEVVAYDTAGRPKDTRISIPATEGGLCASNTLTPCSYDYNTTYRPDGQTATTTLPAAGGLAGEKLTYTYNDVGLPNGQLSASQIYVNQTSYTKLGQVLQTILGATGKRTWITNTTDPNTGRLTNSNAVPELKPEIFNFTYSQDPLGNIDKITDTPANGVAETECYTYDYLRRLANAWTPNTDDCAAAPDATELGGPAPYWHGYTYTPGTDNRKTETFYEGGQKTRTYTYLDQGLGSGSQPHAVQKVETTGAVTKTENYTYDETGNTKTRPGPNGQQNLTWDYEGRLATSSDSSGGTSYVCDADGNRLIRRDPAGATLYLPGGTEVRKPTSASATGTRYYSQAGTSVAVRDSAGRLDWIVSDHHGTAEATIRNSDLSVSRRRSLPFGGERGAPPTTWPSVMDKGFVGGIKDNSGLTHLGAREYDPSTGSFISVDPVMDMTDPQQWHGYAYSHHNPATSSDPTGLIDTDCLTIASCPDYRVGDEKGNRRNKAKSPTCWPRCSGSRDLTKPRHLTRPNPNKLRCVNCNTGQGTPGNVWHETNSAPFTVIPADPRQCLYPTPATYCALPGNGGYRNDCGQWVSDYSSVYEPCQLPPPAPAEEDEPFGTVNVCLGVGAILGGGASLEGCLEFDDKGMGLGGGFKLGAGPSAGADATIGVSYSNQRISQKGGCNPYGQVAAGEGIIGSISGESDFEGNYQVGVAGGVGAEFTPVPPFAFAASGGMSCSDAFYLFHY</sequence>
<dbReference type="EMBL" id="SHLD01000001">
    <property type="protein sequence ID" value="RZU76706.1"/>
    <property type="molecule type" value="Genomic_DNA"/>
</dbReference>
<dbReference type="Proteomes" id="UP000294114">
    <property type="component" value="Unassembled WGS sequence"/>
</dbReference>
<gene>
    <name evidence="2" type="ORF">EV384_5380</name>
</gene>
<dbReference type="Pfam" id="PF05593">
    <property type="entry name" value="RHS_repeat"/>
    <property type="match status" value="1"/>
</dbReference>
<dbReference type="NCBIfam" id="TIGR01643">
    <property type="entry name" value="YD_repeat_2x"/>
    <property type="match status" value="1"/>
</dbReference>
<dbReference type="InterPro" id="IPR006530">
    <property type="entry name" value="YD"/>
</dbReference>
<name>A0A4V2GDP8_9ACTN</name>